<dbReference type="InterPro" id="IPR053521">
    <property type="entry name" value="McjB-like"/>
</dbReference>
<dbReference type="NCBIfam" id="NF033537">
    <property type="entry name" value="lasso_biosyn_B2"/>
    <property type="match status" value="1"/>
</dbReference>
<dbReference type="AlphaFoldDB" id="D1CIZ4"/>
<accession>D1CIZ4</accession>
<dbReference type="KEGG" id="ttr:Tter_2831"/>
<gene>
    <name evidence="2" type="ordered locus">Tter_2831</name>
</gene>
<evidence type="ECO:0000313" key="3">
    <source>
        <dbReference type="Proteomes" id="UP000000323"/>
    </source>
</evidence>
<dbReference type="STRING" id="525904.Tter_2831"/>
<dbReference type="RefSeq" id="WP_012876745.1">
    <property type="nucleotide sequence ID" value="NC_013526.1"/>
</dbReference>
<sequence length="146" mass="16776">MKLRLADLQLIAKAWSDLILIDRRLSHEGLDPILIKIESEAAPPQDVSREHLRLARRYARRIALAAHICPVGARCLHRSLVLHMWLRRQGLPSRLRFGVWKAEEDLRAHAWVELAGVPVNDDRRSLQGISPMTSPRRVDREAAYDL</sequence>
<proteinExistence type="predicted"/>
<organism evidence="2 3">
    <name type="scientific">Thermobaculum terrenum (strain ATCC BAA-798 / CCMEE 7001 / YNP1)</name>
    <dbReference type="NCBI Taxonomy" id="525904"/>
    <lineage>
        <taxon>Bacteria</taxon>
        <taxon>Bacillati</taxon>
        <taxon>Chloroflexota</taxon>
        <taxon>Chloroflexia</taxon>
        <taxon>Candidatus Thermobaculales</taxon>
        <taxon>Candidatus Thermobaculaceae</taxon>
        <taxon>Thermobaculum</taxon>
    </lineage>
</organism>
<dbReference type="Pfam" id="PF13471">
    <property type="entry name" value="Transglut_core3"/>
    <property type="match status" value="1"/>
</dbReference>
<reference evidence="3" key="1">
    <citation type="journal article" date="2010" name="Stand. Genomic Sci.">
        <title>Complete genome sequence of 'Thermobaculum terrenum' type strain (YNP1).</title>
        <authorList>
            <person name="Kiss H."/>
            <person name="Cleland D."/>
            <person name="Lapidus A."/>
            <person name="Lucas S."/>
            <person name="Glavina Del Rio T."/>
            <person name="Nolan M."/>
            <person name="Tice H."/>
            <person name="Han C."/>
            <person name="Goodwin L."/>
            <person name="Pitluck S."/>
            <person name="Liolios K."/>
            <person name="Ivanova N."/>
            <person name="Mavromatis K."/>
            <person name="Ovchinnikova G."/>
            <person name="Pati A."/>
            <person name="Chen A."/>
            <person name="Palaniappan K."/>
            <person name="Land M."/>
            <person name="Hauser L."/>
            <person name="Chang Y."/>
            <person name="Jeffries C."/>
            <person name="Lu M."/>
            <person name="Brettin T."/>
            <person name="Detter J."/>
            <person name="Goker M."/>
            <person name="Tindall B."/>
            <person name="Beck B."/>
            <person name="McDermott T."/>
            <person name="Woyke T."/>
            <person name="Bristow J."/>
            <person name="Eisen J."/>
            <person name="Markowitz V."/>
            <person name="Hugenholtz P."/>
            <person name="Kyrpides N."/>
            <person name="Klenk H."/>
            <person name="Cheng J."/>
        </authorList>
    </citation>
    <scope>NUCLEOTIDE SEQUENCE [LARGE SCALE GENOMIC DNA]</scope>
    <source>
        <strain evidence="3">ATCC BAA-798 / YNP1</strain>
    </source>
</reference>
<feature type="domain" description="Microcin J25-processing protein McjB C-terminal" evidence="1">
    <location>
        <begin position="18"/>
        <end position="133"/>
    </location>
</feature>
<evidence type="ECO:0000259" key="1">
    <source>
        <dbReference type="Pfam" id="PF13471"/>
    </source>
</evidence>
<dbReference type="EMBL" id="CP001826">
    <property type="protein sequence ID" value="ACZ43714.1"/>
    <property type="molecule type" value="Genomic_DNA"/>
</dbReference>
<protein>
    <recommendedName>
        <fullName evidence="1">Microcin J25-processing protein McjB C-terminal domain-containing protein</fullName>
    </recommendedName>
</protein>
<name>D1CIZ4_THET1</name>
<dbReference type="InterPro" id="IPR032708">
    <property type="entry name" value="McjB_C"/>
</dbReference>
<evidence type="ECO:0000313" key="2">
    <source>
        <dbReference type="EMBL" id="ACZ43714.1"/>
    </source>
</evidence>
<keyword evidence="3" id="KW-1185">Reference proteome</keyword>
<dbReference type="OrthoDB" id="119963at2"/>
<dbReference type="Proteomes" id="UP000000323">
    <property type="component" value="Chromosome 2"/>
</dbReference>
<dbReference type="HOGENOM" id="CLU_1882805_0_0_0"/>